<dbReference type="PROSITE" id="PS51257">
    <property type="entry name" value="PROKAR_LIPOPROTEIN"/>
    <property type="match status" value="1"/>
</dbReference>
<feature type="compositionally biased region" description="Polar residues" evidence="2">
    <location>
        <begin position="49"/>
        <end position="59"/>
    </location>
</feature>
<gene>
    <name evidence="5" type="ORF">D0T92_02505</name>
</gene>
<dbReference type="InterPro" id="IPR011250">
    <property type="entry name" value="OMP/PagP_B-barrel"/>
</dbReference>
<dbReference type="OrthoDB" id="6688917at2"/>
<dbReference type="AlphaFoldDB" id="A0A5J6PXD1"/>
<proteinExistence type="predicted"/>
<keyword evidence="3" id="KW-0732">Signal</keyword>
<feature type="region of interest" description="Disordered" evidence="2">
    <location>
        <begin position="49"/>
        <end position="70"/>
    </location>
</feature>
<evidence type="ECO:0000313" key="5">
    <source>
        <dbReference type="EMBL" id="QEY25517.1"/>
    </source>
</evidence>
<feature type="signal peptide" evidence="3">
    <location>
        <begin position="1"/>
        <end position="26"/>
    </location>
</feature>
<feature type="domain" description="Factor H binding protein-like C-terminal" evidence="4">
    <location>
        <begin position="160"/>
        <end position="260"/>
    </location>
</feature>
<keyword evidence="6" id="KW-1185">Reference proteome</keyword>
<name>A0A5J6PXD1_9NEIS</name>
<dbReference type="Gene3D" id="2.40.160.90">
    <property type="match status" value="1"/>
</dbReference>
<evidence type="ECO:0000256" key="1">
    <source>
        <dbReference type="ARBA" id="ARBA00004442"/>
    </source>
</evidence>
<protein>
    <recommendedName>
        <fullName evidence="4">Factor H binding protein-like C-terminal domain-containing protein</fullName>
    </recommendedName>
</protein>
<evidence type="ECO:0000313" key="6">
    <source>
        <dbReference type="Proteomes" id="UP000325713"/>
    </source>
</evidence>
<sequence>MNIMRTHHVNLTTLAALCITALSACGGGGGNSPHLESTPTSITAVSVEQNREASLNQEQELPDSKEPISSISPELPYQVTINGHTHVDKRQIVLDDFKENTLSEIPTQSGSIRAYRQQHSIIAGYLAPQTIVGKDSEGEDITIRDPMSIGLVKGDITAILPDEGQYQYTGRAFSDDESGSFNYKVDFNRRKGSGSITGIEKTGMVMLQEADIKNIVYDNTLDDSHIIAKGIEGKTLSETQVRGDYSLTFFGSEAKEIGGIVYQPSIQIGVGGVAR</sequence>
<dbReference type="Proteomes" id="UP000325713">
    <property type="component" value="Chromosome"/>
</dbReference>
<dbReference type="GO" id="GO:0009279">
    <property type="term" value="C:cell outer membrane"/>
    <property type="evidence" value="ECO:0007669"/>
    <property type="project" value="UniProtKB-SubCell"/>
</dbReference>
<dbReference type="Pfam" id="PF08794">
    <property type="entry name" value="FHBP_C"/>
    <property type="match status" value="1"/>
</dbReference>
<organism evidence="5 6">
    <name type="scientific">Neisseria zalophi</name>
    <dbReference type="NCBI Taxonomy" id="640030"/>
    <lineage>
        <taxon>Bacteria</taxon>
        <taxon>Pseudomonadati</taxon>
        <taxon>Pseudomonadota</taxon>
        <taxon>Betaproteobacteria</taxon>
        <taxon>Neisseriales</taxon>
        <taxon>Neisseriaceae</taxon>
        <taxon>Neisseria</taxon>
    </lineage>
</organism>
<dbReference type="EMBL" id="CP031700">
    <property type="protein sequence ID" value="QEY25517.1"/>
    <property type="molecule type" value="Genomic_DNA"/>
</dbReference>
<comment type="subcellular location">
    <subcellularLocation>
        <location evidence="1">Cell outer membrane</location>
    </subcellularLocation>
</comment>
<evidence type="ECO:0000259" key="4">
    <source>
        <dbReference type="Pfam" id="PF08794"/>
    </source>
</evidence>
<dbReference type="InterPro" id="IPR014902">
    <property type="entry name" value="FHBP-like_C"/>
</dbReference>
<reference evidence="5 6" key="1">
    <citation type="submission" date="2018-08" db="EMBL/GenBank/DDBJ databases">
        <title>Neisseria zalophi ATCC BAA-2455 complete genome.</title>
        <authorList>
            <person name="Veseli I.A."/>
            <person name="Buttler R."/>
            <person name="Mascarenhas dos Santos A.C."/>
            <person name="Pombert J.-F."/>
        </authorList>
    </citation>
    <scope>NUCLEOTIDE SEQUENCE [LARGE SCALE GENOMIC DNA]</scope>
    <source>
        <strain evidence="5 6">ATCC BAA-2455</strain>
    </source>
</reference>
<evidence type="ECO:0000256" key="2">
    <source>
        <dbReference type="SAM" id="MobiDB-lite"/>
    </source>
</evidence>
<dbReference type="KEGG" id="nzl:D0T92_02505"/>
<feature type="chain" id="PRO_5023870900" description="Factor H binding protein-like C-terminal domain-containing protein" evidence="3">
    <location>
        <begin position="27"/>
        <end position="275"/>
    </location>
</feature>
<dbReference type="SUPFAM" id="SSF56925">
    <property type="entry name" value="OMPA-like"/>
    <property type="match status" value="1"/>
</dbReference>
<evidence type="ECO:0000256" key="3">
    <source>
        <dbReference type="SAM" id="SignalP"/>
    </source>
</evidence>
<accession>A0A5J6PXD1</accession>